<dbReference type="GO" id="GO:0009360">
    <property type="term" value="C:DNA polymerase III complex"/>
    <property type="evidence" value="ECO:0007669"/>
    <property type="project" value="InterPro"/>
</dbReference>
<dbReference type="InterPro" id="IPR022634">
    <property type="entry name" value="DNA_polIII_beta_N"/>
</dbReference>
<dbReference type="Gene3D" id="3.10.150.10">
    <property type="entry name" value="DNA Polymerase III, subunit A, domain 2"/>
    <property type="match status" value="1"/>
</dbReference>
<feature type="domain" description="DNA polymerase III beta sliding clamp C-terminal" evidence="12">
    <location>
        <begin position="359"/>
        <end position="458"/>
    </location>
</feature>
<dbReference type="InterPro" id="IPR046938">
    <property type="entry name" value="DNA_clamp_sf"/>
</dbReference>
<dbReference type="PANTHER" id="PTHR30478">
    <property type="entry name" value="DNA POLYMERASE III SUBUNIT BETA"/>
    <property type="match status" value="1"/>
</dbReference>
<feature type="region of interest" description="Disordered" evidence="9">
    <location>
        <begin position="1"/>
        <end position="67"/>
    </location>
</feature>
<sequence length="479" mass="52658">MTRIGLKKSVRAKTVNSTVTPPEKSNADSAKKRQKSSKTTSTNQPKPTEPSETISSQTEQTSEISALPIPTPVEAICNSREFNDYVQVLKAIVPNNNNHPILCNILIEAEPNSQQLQLTAYNLEFGMQVSFDATINQSGSLTLPVTILADILGKFPQGRLTINSEVTIPKGNKAANTPPSITATLSMPRSQHVIRGLIASEFPTIPPVNHKLFSLPASTLIGVLKGSLFAVSLNEAKRIITGVNFKLSYDAERGINHLRIWTTDGHRIAMILGLSESNNEANHWLEEAVEFTVPAKVLKLLERNLNPTERVSIYYDGSAEQVAKYVAFRCQNWQMTTQLLEGNYPPCNQIVDPYRSELKYQIIVERLALVRALERLATHSDKSHVTVGLEFDSEQQQIRASITNAVSSGQEIIAAKIDGDKLRVKLDIRYLIDTVKAVTTSDLRMLLASPLAPVLIVPFGTPVSGEAAIESEYAIAPQE</sequence>
<dbReference type="Pfam" id="PF00712">
    <property type="entry name" value="DNA_pol3_beta"/>
    <property type="match status" value="1"/>
</dbReference>
<dbReference type="Gene3D" id="3.70.10.10">
    <property type="match status" value="1"/>
</dbReference>
<dbReference type="OrthoDB" id="468978at2"/>
<keyword evidence="4" id="KW-0808">Transferase</keyword>
<dbReference type="CDD" id="cd00140">
    <property type="entry name" value="beta_clamp"/>
    <property type="match status" value="1"/>
</dbReference>
<feature type="domain" description="DNA polymerase III beta sliding clamp central" evidence="11">
    <location>
        <begin position="215"/>
        <end position="345"/>
    </location>
</feature>
<evidence type="ECO:0000259" key="10">
    <source>
        <dbReference type="Pfam" id="PF00712"/>
    </source>
</evidence>
<dbReference type="PANTHER" id="PTHR30478:SF0">
    <property type="entry name" value="BETA SLIDING CLAMP"/>
    <property type="match status" value="1"/>
</dbReference>
<dbReference type="NCBIfam" id="TIGR00663">
    <property type="entry name" value="dnan"/>
    <property type="match status" value="1"/>
</dbReference>
<evidence type="ECO:0000259" key="12">
    <source>
        <dbReference type="Pfam" id="PF02768"/>
    </source>
</evidence>
<keyword evidence="5" id="KW-0548">Nucleotidyltransferase</keyword>
<dbReference type="InterPro" id="IPR022635">
    <property type="entry name" value="DNA_polIII_beta_C"/>
</dbReference>
<evidence type="ECO:0000259" key="11">
    <source>
        <dbReference type="Pfam" id="PF02767"/>
    </source>
</evidence>
<keyword evidence="7" id="KW-0239">DNA-directed DNA polymerase</keyword>
<dbReference type="InterPro" id="IPR022637">
    <property type="entry name" value="DNA_polIII_beta_cen"/>
</dbReference>
<evidence type="ECO:0000256" key="5">
    <source>
        <dbReference type="ARBA" id="ARBA00022695"/>
    </source>
</evidence>
<accession>A0A1U7I9L2</accession>
<evidence type="ECO:0000256" key="3">
    <source>
        <dbReference type="ARBA" id="ARBA00022490"/>
    </source>
</evidence>
<keyword evidence="3" id="KW-0963">Cytoplasm</keyword>
<dbReference type="RefSeq" id="WP_073596032.1">
    <property type="nucleotide sequence ID" value="NZ_MRCE01000032.1"/>
</dbReference>
<reference evidence="13 14" key="1">
    <citation type="submission" date="2016-11" db="EMBL/GenBank/DDBJ databases">
        <title>Draft Genome Sequences of Nine Cyanobacterial Strains from Diverse Habitats.</title>
        <authorList>
            <person name="Zhu T."/>
            <person name="Hou S."/>
            <person name="Lu X."/>
            <person name="Hess W.R."/>
        </authorList>
    </citation>
    <scope>NUCLEOTIDE SEQUENCE [LARGE SCALE GENOMIC DNA]</scope>
    <source>
        <strain evidence="13 14">IAM M-71</strain>
    </source>
</reference>
<dbReference type="STRING" id="454136.NIES2119_24040"/>
<dbReference type="InterPro" id="IPR001001">
    <property type="entry name" value="DNA_polIII_beta"/>
</dbReference>
<evidence type="ECO:0000313" key="13">
    <source>
        <dbReference type="EMBL" id="OKH33139.1"/>
    </source>
</evidence>
<gene>
    <name evidence="13" type="ORF">NIES2119_24040</name>
</gene>
<comment type="similarity">
    <text evidence="2">Belongs to the beta sliding clamp family.</text>
</comment>
<comment type="caution">
    <text evidence="13">The sequence shown here is derived from an EMBL/GenBank/DDBJ whole genome shotgun (WGS) entry which is preliminary data.</text>
</comment>
<protein>
    <submittedName>
        <fullName evidence="13">DNA polymerase III subunit beta</fullName>
    </submittedName>
</protein>
<dbReference type="GO" id="GO:0003677">
    <property type="term" value="F:DNA binding"/>
    <property type="evidence" value="ECO:0007669"/>
    <property type="project" value="UniProtKB-KW"/>
</dbReference>
<evidence type="ECO:0000313" key="14">
    <source>
        <dbReference type="Proteomes" id="UP000185860"/>
    </source>
</evidence>
<dbReference type="SMART" id="SM00480">
    <property type="entry name" value="POL3Bc"/>
    <property type="match status" value="1"/>
</dbReference>
<dbReference type="Pfam" id="PF02767">
    <property type="entry name" value="DNA_pol3_beta_2"/>
    <property type="match status" value="1"/>
</dbReference>
<dbReference type="AlphaFoldDB" id="A0A1U7I9L2"/>
<evidence type="ECO:0000256" key="4">
    <source>
        <dbReference type="ARBA" id="ARBA00022679"/>
    </source>
</evidence>
<dbReference type="SUPFAM" id="SSF55979">
    <property type="entry name" value="DNA clamp"/>
    <property type="match status" value="3"/>
</dbReference>
<proteinExistence type="inferred from homology"/>
<dbReference type="Pfam" id="PF02768">
    <property type="entry name" value="DNA_pol3_beta_3"/>
    <property type="match status" value="1"/>
</dbReference>
<keyword evidence="8" id="KW-0238">DNA-binding</keyword>
<keyword evidence="6" id="KW-0235">DNA replication</keyword>
<evidence type="ECO:0000256" key="7">
    <source>
        <dbReference type="ARBA" id="ARBA00022932"/>
    </source>
</evidence>
<evidence type="ECO:0000256" key="6">
    <source>
        <dbReference type="ARBA" id="ARBA00022705"/>
    </source>
</evidence>
<evidence type="ECO:0000256" key="9">
    <source>
        <dbReference type="SAM" id="MobiDB-lite"/>
    </source>
</evidence>
<organism evidence="13 14">
    <name type="scientific">[Phormidium ambiguum] IAM M-71</name>
    <dbReference type="NCBI Taxonomy" id="454136"/>
    <lineage>
        <taxon>Bacteria</taxon>
        <taxon>Bacillati</taxon>
        <taxon>Cyanobacteriota</taxon>
        <taxon>Cyanophyceae</taxon>
        <taxon>Oscillatoriophycideae</taxon>
        <taxon>Aerosakkonematales</taxon>
        <taxon>Aerosakkonemataceae</taxon>
        <taxon>Floridanema</taxon>
    </lineage>
</organism>
<name>A0A1U7I9L2_9CYAN</name>
<evidence type="ECO:0000256" key="8">
    <source>
        <dbReference type="ARBA" id="ARBA00023125"/>
    </source>
</evidence>
<dbReference type="Proteomes" id="UP000185860">
    <property type="component" value="Unassembled WGS sequence"/>
</dbReference>
<comment type="subcellular location">
    <subcellularLocation>
        <location evidence="1">Cytoplasm</location>
    </subcellularLocation>
</comment>
<dbReference type="GO" id="GO:0003887">
    <property type="term" value="F:DNA-directed DNA polymerase activity"/>
    <property type="evidence" value="ECO:0007669"/>
    <property type="project" value="UniProtKB-KW"/>
</dbReference>
<feature type="compositionally biased region" description="Low complexity" evidence="9">
    <location>
        <begin position="37"/>
        <end position="65"/>
    </location>
</feature>
<dbReference type="GO" id="GO:0008408">
    <property type="term" value="F:3'-5' exonuclease activity"/>
    <property type="evidence" value="ECO:0007669"/>
    <property type="project" value="InterPro"/>
</dbReference>
<feature type="compositionally biased region" description="Basic residues" evidence="9">
    <location>
        <begin position="1"/>
        <end position="11"/>
    </location>
</feature>
<evidence type="ECO:0000256" key="1">
    <source>
        <dbReference type="ARBA" id="ARBA00004496"/>
    </source>
</evidence>
<evidence type="ECO:0000256" key="2">
    <source>
        <dbReference type="ARBA" id="ARBA00010752"/>
    </source>
</evidence>
<feature type="domain" description="DNA polymerase III beta sliding clamp N-terminal" evidence="10">
    <location>
        <begin position="76"/>
        <end position="164"/>
    </location>
</feature>
<dbReference type="GO" id="GO:0005737">
    <property type="term" value="C:cytoplasm"/>
    <property type="evidence" value="ECO:0007669"/>
    <property type="project" value="UniProtKB-SubCell"/>
</dbReference>
<dbReference type="EMBL" id="MRCE01000032">
    <property type="protein sequence ID" value="OKH33139.1"/>
    <property type="molecule type" value="Genomic_DNA"/>
</dbReference>
<dbReference type="GO" id="GO:0006271">
    <property type="term" value="P:DNA strand elongation involved in DNA replication"/>
    <property type="evidence" value="ECO:0007669"/>
    <property type="project" value="TreeGrafter"/>
</dbReference>